<dbReference type="AlphaFoldDB" id="A0A3B7M9C2"/>
<proteinExistence type="predicted"/>
<sequence>MSQILCPVPADQRPINEYRDLKASWFFEWSSWPRPRFQRRLALLWGMAWLVSGPVAIASFSLKEAPIHTFLAGALGANFLLLLILLRLVLGWAYVGDRLQRPTVVYEETGWYDGQEWQKPETELAQDRLIYTYELRPILQRLQVTLLALVIFSLGLALAWALL</sequence>
<feature type="transmembrane region" description="Helical" evidence="1">
    <location>
        <begin position="67"/>
        <end position="90"/>
    </location>
</feature>
<accession>A0A3B7M9C2</accession>
<reference evidence="3" key="1">
    <citation type="submission" date="2018-09" db="EMBL/GenBank/DDBJ databases">
        <title>Complete genome sequence of thermophilic cyanobacteria strain Thermosynechococcus elongatus PKUAC-SCTE542.</title>
        <authorList>
            <person name="Liang Y."/>
            <person name="Tang J."/>
            <person name="Daroch M."/>
        </authorList>
    </citation>
    <scope>NUCLEOTIDE SEQUENCE [LARGE SCALE GENOMIC DNA]</scope>
    <source>
        <strain evidence="3">E542</strain>
    </source>
</reference>
<dbReference type="Proteomes" id="UP000261812">
    <property type="component" value="Chromosome"/>
</dbReference>
<dbReference type="EMBL" id="CP032152">
    <property type="protein sequence ID" value="AXY67217.1"/>
    <property type="molecule type" value="Genomic_DNA"/>
</dbReference>
<gene>
    <name evidence="2" type="ORF">D3A95_00625</name>
</gene>
<keyword evidence="1" id="KW-1133">Transmembrane helix</keyword>
<feature type="transmembrane region" description="Helical" evidence="1">
    <location>
        <begin position="41"/>
        <end position="61"/>
    </location>
</feature>
<evidence type="ECO:0000313" key="3">
    <source>
        <dbReference type="Proteomes" id="UP000261812"/>
    </source>
</evidence>
<organism evidence="2 3">
    <name type="scientific">Thermosynechococcus sichuanensis E542</name>
    <dbReference type="NCBI Taxonomy" id="2016101"/>
    <lineage>
        <taxon>Bacteria</taxon>
        <taxon>Bacillati</taxon>
        <taxon>Cyanobacteriota</taxon>
        <taxon>Cyanophyceae</taxon>
        <taxon>Acaryochloridales</taxon>
        <taxon>Thermosynechococcaceae</taxon>
        <taxon>Thermosynechococcus</taxon>
        <taxon>Thermosynechococcus sichuanensis</taxon>
    </lineage>
</organism>
<feature type="transmembrane region" description="Helical" evidence="1">
    <location>
        <begin position="144"/>
        <end position="162"/>
    </location>
</feature>
<dbReference type="Pfam" id="PF06799">
    <property type="entry name" value="CGLD27-like"/>
    <property type="match status" value="1"/>
</dbReference>
<protein>
    <submittedName>
        <fullName evidence="2">CGLD27 family protein</fullName>
    </submittedName>
</protein>
<dbReference type="PANTHER" id="PTHR34214:SF3">
    <property type="entry name" value="PROTEIN CONSERVED IN THE GREEN LINEAGE AND DIATOMS 27, CHLOROPLASTIC"/>
    <property type="match status" value="1"/>
</dbReference>
<name>A0A3B7M9C2_9CYAN</name>
<dbReference type="PANTHER" id="PTHR34214">
    <property type="match status" value="1"/>
</dbReference>
<evidence type="ECO:0000313" key="2">
    <source>
        <dbReference type="EMBL" id="AXY67217.1"/>
    </source>
</evidence>
<keyword evidence="1" id="KW-0812">Transmembrane</keyword>
<dbReference type="RefSeq" id="WP_181495478.1">
    <property type="nucleotide sequence ID" value="NZ_CP032152.1"/>
</dbReference>
<evidence type="ECO:0000256" key="1">
    <source>
        <dbReference type="SAM" id="Phobius"/>
    </source>
</evidence>
<dbReference type="InterPro" id="IPR009631">
    <property type="entry name" value="CGLD27-like"/>
</dbReference>
<dbReference type="KEGG" id="tsq:D3A95_00625"/>
<keyword evidence="3" id="KW-1185">Reference proteome</keyword>
<keyword evidence="1" id="KW-0472">Membrane</keyword>